<evidence type="ECO:0000259" key="1">
    <source>
        <dbReference type="Pfam" id="PF13577"/>
    </source>
</evidence>
<feature type="domain" description="SnoaL-like" evidence="1">
    <location>
        <begin position="4"/>
        <end position="124"/>
    </location>
</feature>
<evidence type="ECO:0000313" key="2">
    <source>
        <dbReference type="EMBL" id="SDH14368.1"/>
    </source>
</evidence>
<dbReference type="RefSeq" id="WP_090056834.1">
    <property type="nucleotide sequence ID" value="NZ_FNCC01000016.1"/>
</dbReference>
<dbReference type="OrthoDB" id="981191at2"/>
<name>A0A1G8A0F6_9PSEU</name>
<organism evidence="2 3">
    <name type="scientific">Lentzea fradiae</name>
    <dbReference type="NCBI Taxonomy" id="200378"/>
    <lineage>
        <taxon>Bacteria</taxon>
        <taxon>Bacillati</taxon>
        <taxon>Actinomycetota</taxon>
        <taxon>Actinomycetes</taxon>
        <taxon>Pseudonocardiales</taxon>
        <taxon>Pseudonocardiaceae</taxon>
        <taxon>Lentzea</taxon>
    </lineage>
</organism>
<dbReference type="InterPro" id="IPR037401">
    <property type="entry name" value="SnoaL-like"/>
</dbReference>
<dbReference type="AlphaFoldDB" id="A0A1G8A0F6"/>
<evidence type="ECO:0000313" key="3">
    <source>
        <dbReference type="Proteomes" id="UP000199623"/>
    </source>
</evidence>
<dbReference type="SUPFAM" id="SSF54427">
    <property type="entry name" value="NTF2-like"/>
    <property type="match status" value="1"/>
</dbReference>
<dbReference type="STRING" id="200378.SAMN05216553_116206"/>
<dbReference type="InterPro" id="IPR032710">
    <property type="entry name" value="NTF2-like_dom_sf"/>
</dbReference>
<accession>A0A1G8A0F6</accession>
<gene>
    <name evidence="2" type="ORF">SAMN05216553_116206</name>
</gene>
<dbReference type="Pfam" id="PF13577">
    <property type="entry name" value="SnoaL_4"/>
    <property type="match status" value="1"/>
</dbReference>
<proteinExistence type="predicted"/>
<reference evidence="3" key="1">
    <citation type="submission" date="2016-10" db="EMBL/GenBank/DDBJ databases">
        <authorList>
            <person name="Varghese N."/>
            <person name="Submissions S."/>
        </authorList>
    </citation>
    <scope>NUCLEOTIDE SEQUENCE [LARGE SCALE GENOMIC DNA]</scope>
    <source>
        <strain evidence="3">CGMCC 4.3506</strain>
    </source>
</reference>
<sequence>MSTIDRVEIADLVSRLGRLLDDKRWEDAHTVFHPEVAIHSPRYGETTGFDEFLEVMRRTEQPDVLTQHATTGLLVDLDGDRAAVSANAVNHFYRAGEAPFRTASLRMDWVVVRTPAGWRVRETRTTVLWIREE</sequence>
<dbReference type="Gene3D" id="3.10.450.50">
    <property type="match status" value="1"/>
</dbReference>
<dbReference type="Proteomes" id="UP000199623">
    <property type="component" value="Unassembled WGS sequence"/>
</dbReference>
<keyword evidence="3" id="KW-1185">Reference proteome</keyword>
<protein>
    <submittedName>
        <fullName evidence="2">SnoaL-like domain-containing protein</fullName>
    </submittedName>
</protein>
<dbReference type="EMBL" id="FNCC01000016">
    <property type="protein sequence ID" value="SDH14368.1"/>
    <property type="molecule type" value="Genomic_DNA"/>
</dbReference>